<dbReference type="InterPro" id="IPR013894">
    <property type="entry name" value="RMI1_OB"/>
</dbReference>
<evidence type="ECO:0000313" key="6">
    <source>
        <dbReference type="Proteomes" id="UP001202328"/>
    </source>
</evidence>
<dbReference type="InterPro" id="IPR007145">
    <property type="entry name" value="MAP65_Ase1_PRC1"/>
</dbReference>
<dbReference type="GO" id="GO:0005819">
    <property type="term" value="C:spindle"/>
    <property type="evidence" value="ECO:0007669"/>
    <property type="project" value="TreeGrafter"/>
</dbReference>
<dbReference type="Pfam" id="PF03999">
    <property type="entry name" value="MAP65_ASE1"/>
    <property type="match status" value="1"/>
</dbReference>
<dbReference type="PANTHER" id="PTHR19321">
    <property type="entry name" value="PROTEIN REGULATOR OF CYTOKINESIS 1 PRC1-RELATED"/>
    <property type="match status" value="1"/>
</dbReference>
<dbReference type="InterPro" id="IPR042470">
    <property type="entry name" value="RMI1_N_C_sf"/>
</dbReference>
<feature type="domain" description="RecQ mediated genome instability protein 1 OB-fold" evidence="4">
    <location>
        <begin position="154"/>
        <end position="219"/>
    </location>
</feature>
<dbReference type="GO" id="GO:0000226">
    <property type="term" value="P:microtubule cytoskeleton organization"/>
    <property type="evidence" value="ECO:0007669"/>
    <property type="project" value="InterPro"/>
</dbReference>
<dbReference type="AlphaFoldDB" id="A0AAD4TDE7"/>
<feature type="compositionally biased region" description="Basic and acidic residues" evidence="3">
    <location>
        <begin position="1"/>
        <end position="11"/>
    </location>
</feature>
<proteinExistence type="inferred from homology"/>
<reference evidence="5" key="1">
    <citation type="submission" date="2022-04" db="EMBL/GenBank/DDBJ databases">
        <title>A functionally conserved STORR gene fusion in Papaver species that diverged 16.8 million years ago.</title>
        <authorList>
            <person name="Catania T."/>
        </authorList>
    </citation>
    <scope>NUCLEOTIDE SEQUENCE</scope>
    <source>
        <strain evidence="5">S-188037</strain>
    </source>
</reference>
<dbReference type="PANTHER" id="PTHR19321:SF41">
    <property type="entry name" value="FASCETTO-RELATED"/>
    <property type="match status" value="1"/>
</dbReference>
<dbReference type="Proteomes" id="UP001202328">
    <property type="component" value="Unassembled WGS sequence"/>
</dbReference>
<evidence type="ECO:0000256" key="3">
    <source>
        <dbReference type="SAM" id="MobiDB-lite"/>
    </source>
</evidence>
<comment type="caution">
    <text evidence="5">The sequence shown here is derived from an EMBL/GenBank/DDBJ whole genome shotgun (WGS) entry which is preliminary data.</text>
</comment>
<dbReference type="GO" id="GO:0005737">
    <property type="term" value="C:cytoplasm"/>
    <property type="evidence" value="ECO:0007669"/>
    <property type="project" value="TreeGrafter"/>
</dbReference>
<dbReference type="GO" id="GO:0005874">
    <property type="term" value="C:microtubule"/>
    <property type="evidence" value="ECO:0007669"/>
    <property type="project" value="UniProtKB-KW"/>
</dbReference>
<feature type="region of interest" description="Disordered" evidence="3">
    <location>
        <begin position="1"/>
        <end position="30"/>
    </location>
</feature>
<accession>A0AAD4TDE7</accession>
<evidence type="ECO:0000256" key="1">
    <source>
        <dbReference type="ARBA" id="ARBA00006187"/>
    </source>
</evidence>
<dbReference type="SMART" id="SM01161">
    <property type="entry name" value="DUF1767"/>
    <property type="match status" value="1"/>
</dbReference>
<dbReference type="Pfam" id="PF08585">
    <property type="entry name" value="RMI1_N_C"/>
    <property type="match status" value="1"/>
</dbReference>
<keyword evidence="6" id="KW-1185">Reference proteome</keyword>
<dbReference type="EMBL" id="JAJJMB010001752">
    <property type="protein sequence ID" value="KAI3955411.1"/>
    <property type="molecule type" value="Genomic_DNA"/>
</dbReference>
<evidence type="ECO:0000256" key="2">
    <source>
        <dbReference type="ARBA" id="ARBA00022701"/>
    </source>
</evidence>
<comment type="similarity">
    <text evidence="1">Belongs to the MAP65/ASE1 family.</text>
</comment>
<dbReference type="GO" id="GO:0008017">
    <property type="term" value="F:microtubule binding"/>
    <property type="evidence" value="ECO:0007669"/>
    <property type="project" value="InterPro"/>
</dbReference>
<keyword evidence="2" id="KW-0493">Microtubule</keyword>
<name>A0AAD4TDE7_9MAGN</name>
<feature type="region of interest" description="Disordered" evidence="3">
    <location>
        <begin position="788"/>
        <end position="808"/>
    </location>
</feature>
<organism evidence="5 6">
    <name type="scientific">Papaver atlanticum</name>
    <dbReference type="NCBI Taxonomy" id="357466"/>
    <lineage>
        <taxon>Eukaryota</taxon>
        <taxon>Viridiplantae</taxon>
        <taxon>Streptophyta</taxon>
        <taxon>Embryophyta</taxon>
        <taxon>Tracheophyta</taxon>
        <taxon>Spermatophyta</taxon>
        <taxon>Magnoliopsida</taxon>
        <taxon>Ranunculales</taxon>
        <taxon>Papaveraceae</taxon>
        <taxon>Papaveroideae</taxon>
        <taxon>Papaver</taxon>
    </lineage>
</organism>
<evidence type="ECO:0000259" key="4">
    <source>
        <dbReference type="Pfam" id="PF08585"/>
    </source>
</evidence>
<dbReference type="Gene3D" id="2.40.50.770">
    <property type="entry name" value="RecQ-mediated genome instability protein Rmi1, C-terminal domain"/>
    <property type="match status" value="1"/>
</dbReference>
<dbReference type="GO" id="GO:0000911">
    <property type="term" value="P:cytokinesis by cell plate formation"/>
    <property type="evidence" value="ECO:0007669"/>
    <property type="project" value="TreeGrafter"/>
</dbReference>
<protein>
    <recommendedName>
        <fullName evidence="4">RecQ mediated genome instability protein 1 OB-fold domain-containing protein</fullName>
    </recommendedName>
</protein>
<evidence type="ECO:0000313" key="5">
    <source>
        <dbReference type="EMBL" id="KAI3955411.1"/>
    </source>
</evidence>
<sequence>MSKVARFEDFTHGPPAFSSPKHSRVQGQDYSEEEISCYLGNPSRTTDSSSGEDEDSIRFAFEMKIDIFPWDFVLILKKTWFNSRVSELRKSIRDFGKLNFAQRRSLIFQQFLYCDIKYSSGVGVLPKDADTSSPVNLPGPYVFQVNAIYNLSKSTRMLIMTDGVQYVLGLEHKPIQGFQVVAPVGSKVVIRNVTAKNGLLMLVPEGFQVLGGMVAGLVAESIELVEKVNTLLMDKRKYVLATVAAMKELYVDNSQDVNLPESSIQGTRRTRKASEQGSGISNRAFNRAFNLVRNLISTSVIAPSAFKTLRMRRNTTHLETEMPHTSNRKDVAGLGRKPKIERHTSSNSVIDVAKIIKCNSRMSTGDKKISSRYLPGLCSDSSVKMESRPFIQRKVKVGIHERKVDHTHHPQVFEHSLWGIPTFGNLLRELKRIQDEDGETGDTFDKMSHQMYQDQDSFDVYKKKVEETAASKKILRRELAVAKFKLSRLASALGEKKPYKPARTIKKQLVAINSQLKQLQMLKDARKEEFVGVQSEIQKMRGEIAADLKLTEQPEAPTVNEDDLSVKKLAKFRSQLQGLQIKRDEFRYRKVGAFISTVDGLCSVLGMNGSSVINEVFPGLIGLQSKSSISSETLSKLEKIVVELVKEKTERLEKLQTIAGDLFVLWTLMDTSSEERSLFNNVTRYISATVDEVTIPGALALPLIQKAKGELERLELEASNIKDYPLKMELDPIFFLTRTGSKKALSKQIEHIEEVFASSPSPSSRVSGGSNGTGNSLSLSELLENEDWHIQGTDTTPIGPRERVLMGY</sequence>
<gene>
    <name evidence="5" type="ORF">MKW98_018512</name>
</gene>